<name>F8JWS8_STREN</name>
<dbReference type="KEGG" id="scy:SCATT_47120"/>
<dbReference type="eggNOG" id="COG0847">
    <property type="taxonomic scope" value="Bacteria"/>
</dbReference>
<dbReference type="HOGENOM" id="CLU_047806_5_0_11"/>
<dbReference type="OrthoDB" id="9791657at2"/>
<dbReference type="GO" id="GO:0003676">
    <property type="term" value="F:nucleic acid binding"/>
    <property type="evidence" value="ECO:0007669"/>
    <property type="project" value="InterPro"/>
</dbReference>
<dbReference type="SUPFAM" id="SSF53098">
    <property type="entry name" value="Ribonuclease H-like"/>
    <property type="match status" value="1"/>
</dbReference>
<dbReference type="PANTHER" id="PTHR30231">
    <property type="entry name" value="DNA POLYMERASE III SUBUNIT EPSILON"/>
    <property type="match status" value="1"/>
</dbReference>
<accession>G8WT60</accession>
<dbReference type="GO" id="GO:0005829">
    <property type="term" value="C:cytosol"/>
    <property type="evidence" value="ECO:0007669"/>
    <property type="project" value="TreeGrafter"/>
</dbReference>
<dbReference type="Gene3D" id="3.30.420.10">
    <property type="entry name" value="Ribonuclease H-like superfamily/Ribonuclease H"/>
    <property type="match status" value="1"/>
</dbReference>
<feature type="region of interest" description="Disordered" evidence="4">
    <location>
        <begin position="204"/>
        <end position="245"/>
    </location>
</feature>
<dbReference type="Proteomes" id="UP000007842">
    <property type="component" value="Chromosome"/>
</dbReference>
<evidence type="ECO:0000313" key="6">
    <source>
        <dbReference type="EMBL" id="AEW97083.1"/>
    </source>
</evidence>
<evidence type="ECO:0000259" key="5">
    <source>
        <dbReference type="SMART" id="SM00479"/>
    </source>
</evidence>
<keyword evidence="2" id="KW-0378">Hydrolase</keyword>
<dbReference type="InterPro" id="IPR012337">
    <property type="entry name" value="RNaseH-like_sf"/>
</dbReference>
<feature type="domain" description="Exonuclease" evidence="5">
    <location>
        <begin position="7"/>
        <end position="183"/>
    </location>
</feature>
<evidence type="ECO:0000256" key="2">
    <source>
        <dbReference type="ARBA" id="ARBA00022801"/>
    </source>
</evidence>
<dbReference type="EMBL" id="CP003219">
    <property type="protein sequence ID" value="AEW97083.1"/>
    <property type="molecule type" value="Genomic_DNA"/>
</dbReference>
<dbReference type="SMART" id="SM00479">
    <property type="entry name" value="EXOIII"/>
    <property type="match status" value="1"/>
</dbReference>
<dbReference type="InterPro" id="IPR013520">
    <property type="entry name" value="Ribonucl_H"/>
</dbReference>
<dbReference type="KEGG" id="sct:SCAT_4718"/>
<organism evidence="6 7">
    <name type="scientific">Streptantibioticus cattleyicolor (strain ATCC 35852 / DSM 46488 / JCM 4925 / NBRC 14057 / NRRL 8057)</name>
    <name type="common">Streptomyces cattleya</name>
    <dbReference type="NCBI Taxonomy" id="1003195"/>
    <lineage>
        <taxon>Bacteria</taxon>
        <taxon>Bacillati</taxon>
        <taxon>Actinomycetota</taxon>
        <taxon>Actinomycetes</taxon>
        <taxon>Kitasatosporales</taxon>
        <taxon>Streptomycetaceae</taxon>
        <taxon>Streptantibioticus</taxon>
    </lineage>
</organism>
<proteinExistence type="predicted"/>
<dbReference type="InterPro" id="IPR036397">
    <property type="entry name" value="RNaseH_sf"/>
</dbReference>
<dbReference type="PANTHER" id="PTHR30231:SF4">
    <property type="entry name" value="PROTEIN NEN2"/>
    <property type="match status" value="1"/>
</dbReference>
<evidence type="ECO:0000256" key="3">
    <source>
        <dbReference type="ARBA" id="ARBA00022839"/>
    </source>
</evidence>
<evidence type="ECO:0000256" key="1">
    <source>
        <dbReference type="ARBA" id="ARBA00022722"/>
    </source>
</evidence>
<evidence type="ECO:0000313" key="7">
    <source>
        <dbReference type="Proteomes" id="UP000007842"/>
    </source>
</evidence>
<dbReference type="Pfam" id="PF00929">
    <property type="entry name" value="RNase_T"/>
    <property type="match status" value="1"/>
</dbReference>
<dbReference type="GO" id="GO:0008408">
    <property type="term" value="F:3'-5' exonuclease activity"/>
    <property type="evidence" value="ECO:0007669"/>
    <property type="project" value="TreeGrafter"/>
</dbReference>
<dbReference type="STRING" id="1003195.SCATT_47120"/>
<sequence length="245" mass="26407">MGWHEELLVGFDLETTGTDPAHARIVSAAVTEVAAGRPVRHRCWLVDPGLPIPPEATAIHGITTARARAAGRPPREAVAEIAQALTGHWAAGVPVVAYNAPFDLTLLTAELARHGLPPLPVPPGPVIDPLVVDRALDRDRPGRRTLQAACAEYGVVLGRAHQAESDALAAVQVARALARRYPQLARRDPWELHHSQAAWHAEWSARKDAHRTPPGWPLHHRAPHHRVPDPSIPAADPVRTGTSAP</sequence>
<keyword evidence="3" id="KW-0269">Exonuclease</keyword>
<dbReference type="AlphaFoldDB" id="F8JWS8"/>
<keyword evidence="1" id="KW-0540">Nuclease</keyword>
<dbReference type="NCBIfam" id="NF005927">
    <property type="entry name" value="PRK07942.1"/>
    <property type="match status" value="1"/>
</dbReference>
<keyword evidence="7" id="KW-1185">Reference proteome</keyword>
<gene>
    <name evidence="6" type="ordered locus">SCATT_47120</name>
</gene>
<dbReference type="PATRIC" id="fig|1003195.11.peg.6152"/>
<reference evidence="7" key="1">
    <citation type="submission" date="2011-12" db="EMBL/GenBank/DDBJ databases">
        <title>Complete genome sequence of Streptomyces cattleya strain DSM 46488.</title>
        <authorList>
            <person name="Ou H.-Y."/>
            <person name="Li P."/>
            <person name="Zhao C."/>
            <person name="O'Hagan D."/>
            <person name="Deng Z."/>
        </authorList>
    </citation>
    <scope>NUCLEOTIDE SEQUENCE [LARGE SCALE GENOMIC DNA]</scope>
    <source>
        <strain evidence="7">ATCC 35852 / DSM 46488 / JCM 4925 / NBRC 14057 / NRRL 8057</strain>
    </source>
</reference>
<accession>F8JWS8</accession>
<dbReference type="CDD" id="cd06127">
    <property type="entry name" value="DEDDh"/>
    <property type="match status" value="1"/>
</dbReference>
<protein>
    <submittedName>
        <fullName evidence="6">DNA polymerase III subunit epsilon</fullName>
    </submittedName>
</protein>
<evidence type="ECO:0000256" key="4">
    <source>
        <dbReference type="SAM" id="MobiDB-lite"/>
    </source>
</evidence>
<dbReference type="RefSeq" id="WP_014145422.1">
    <property type="nucleotide sequence ID" value="NC_016111.1"/>
</dbReference>